<dbReference type="Gene3D" id="1.10.3210.10">
    <property type="entry name" value="Hypothetical protein af1432"/>
    <property type="match status" value="1"/>
</dbReference>
<reference evidence="3" key="1">
    <citation type="journal article" date="2021" name="PeerJ">
        <title>Extensive microbial diversity within the chicken gut microbiome revealed by metagenomics and culture.</title>
        <authorList>
            <person name="Gilroy R."/>
            <person name="Ravi A."/>
            <person name="Getino M."/>
            <person name="Pursley I."/>
            <person name="Horton D.L."/>
            <person name="Alikhan N.F."/>
            <person name="Baker D."/>
            <person name="Gharbi K."/>
            <person name="Hall N."/>
            <person name="Watson M."/>
            <person name="Adriaenssens E.M."/>
            <person name="Foster-Nyarko E."/>
            <person name="Jarju S."/>
            <person name="Secka A."/>
            <person name="Antonio M."/>
            <person name="Oren A."/>
            <person name="Chaudhuri R.R."/>
            <person name="La Ragione R."/>
            <person name="Hildebrand F."/>
            <person name="Pallen M.J."/>
        </authorList>
    </citation>
    <scope>NUCLEOTIDE SEQUENCE</scope>
    <source>
        <strain evidence="3">B5-657</strain>
    </source>
</reference>
<dbReference type="InterPro" id="IPR003607">
    <property type="entry name" value="HD/PDEase_dom"/>
</dbReference>
<feature type="domain" description="HD/PDEase" evidence="2">
    <location>
        <begin position="467"/>
        <end position="622"/>
    </location>
</feature>
<evidence type="ECO:0000259" key="2">
    <source>
        <dbReference type="SMART" id="SM00471"/>
    </source>
</evidence>
<keyword evidence="1" id="KW-0472">Membrane</keyword>
<feature type="transmembrane region" description="Helical" evidence="1">
    <location>
        <begin position="295"/>
        <end position="313"/>
    </location>
</feature>
<dbReference type="InterPro" id="IPR052722">
    <property type="entry name" value="PgpH_phosphodiesterase"/>
</dbReference>
<organism evidence="3 4">
    <name type="scientific">Candidatus Cellulosilyticum pullistercoris</name>
    <dbReference type="NCBI Taxonomy" id="2838521"/>
    <lineage>
        <taxon>Bacteria</taxon>
        <taxon>Bacillati</taxon>
        <taxon>Bacillota</taxon>
        <taxon>Clostridia</taxon>
        <taxon>Lachnospirales</taxon>
        <taxon>Cellulosilyticaceae</taxon>
        <taxon>Cellulosilyticum</taxon>
    </lineage>
</organism>
<name>A0A9E2KAJ8_9FIRM</name>
<feature type="transmembrane region" description="Helical" evidence="1">
    <location>
        <begin position="7"/>
        <end position="29"/>
    </location>
</feature>
<dbReference type="Pfam" id="PF07697">
    <property type="entry name" value="7TMR-HDED"/>
    <property type="match status" value="1"/>
</dbReference>
<dbReference type="PANTHER" id="PTHR36442:SF1">
    <property type="entry name" value="CYCLIC-DI-AMP PHOSPHODIESTERASE PGPH"/>
    <property type="match status" value="1"/>
</dbReference>
<feature type="transmembrane region" description="Helical" evidence="1">
    <location>
        <begin position="417"/>
        <end position="438"/>
    </location>
</feature>
<dbReference type="AlphaFoldDB" id="A0A9E2KAJ8"/>
<dbReference type="SUPFAM" id="SSF109604">
    <property type="entry name" value="HD-domain/PDEase-like"/>
    <property type="match status" value="1"/>
</dbReference>
<dbReference type="Pfam" id="PF07698">
    <property type="entry name" value="7TM-7TMR_HD"/>
    <property type="match status" value="1"/>
</dbReference>
<dbReference type="PANTHER" id="PTHR36442">
    <property type="entry name" value="CYCLIC-DI-AMP PHOSPHODIESTERASE PGPH"/>
    <property type="match status" value="1"/>
</dbReference>
<keyword evidence="1" id="KW-0812">Transmembrane</keyword>
<feature type="transmembrane region" description="Helical" evidence="1">
    <location>
        <begin position="319"/>
        <end position="352"/>
    </location>
</feature>
<proteinExistence type="predicted"/>
<sequence length="681" mass="76743">MKNKEYGWAIFPVIAIVITFFCIVSGNFFTQKISLQIGEIAKETLYAPFQVENEEATTRKKQEAEAAVENVYKKDSTIQEKAIGNIETLFRYINTIQTTEVAEQLQKSKVEVLSGRSPIGLYNEQYEILLNASSETLEQMKAICIDTASQLFAAGISQEDSNKSIEVRQAIEQTELSASLKKIAEDIINTVLEPNVVIDEVATNEQKKVARDKVDTVYVLAQEKIVEKGSRVTEEVYKLLEKVGYLDTDPASRIKQYIGIILLILLVGFLYYYYIRKTYILYNKSITRRHQNKQFSLIFILYSMALLVTRTLLGLPFVYLPLSVVCMIIAFAMGPHIAFMTHILIVIFSAVIFKGDIVFILYFIIAGIASTLIVTRMHERTKTLISAVSVGGIQFATYLALKLLIGANLSMSVVSEGIVAFIMGIISVVAVIGALPMFESLFDFVTPMQLLEMTNPNQPILKRLLIEATGTYYHSLLVANLAEAAAASIGANALLARVGGYYHDIGKLTCSNYFKENQGIINPHDYMTPKESYEVIVSHVIAGITLADEYQLPNYIKDFIRQHHGTSIMQYFYVKAQKESKEPILEKSFQYPGPKPQTRETALVMLADIVEATVRSMQDKLGREVQIEDVVRKSVKQKLEEGQLDECEIYISDLDKIIDSFTKMLTGMYHQRIAYPERNDK</sequence>
<dbReference type="NCBIfam" id="TIGR00277">
    <property type="entry name" value="HDIG"/>
    <property type="match status" value="1"/>
</dbReference>
<reference evidence="3" key="2">
    <citation type="submission" date="2021-04" db="EMBL/GenBank/DDBJ databases">
        <authorList>
            <person name="Gilroy R."/>
        </authorList>
    </citation>
    <scope>NUCLEOTIDE SEQUENCE</scope>
    <source>
        <strain evidence="3">B5-657</strain>
    </source>
</reference>
<dbReference type="InterPro" id="IPR011621">
    <property type="entry name" value="Metal-dep_PHydrolase_7TM_intra"/>
</dbReference>
<feature type="transmembrane region" description="Helical" evidence="1">
    <location>
        <begin position="257"/>
        <end position="274"/>
    </location>
</feature>
<dbReference type="Proteomes" id="UP000824229">
    <property type="component" value="Unassembled WGS sequence"/>
</dbReference>
<evidence type="ECO:0000256" key="1">
    <source>
        <dbReference type="SAM" id="Phobius"/>
    </source>
</evidence>
<keyword evidence="1" id="KW-1133">Transmembrane helix</keyword>
<dbReference type="InterPro" id="IPR006675">
    <property type="entry name" value="HDIG_dom"/>
</dbReference>
<feature type="transmembrane region" description="Helical" evidence="1">
    <location>
        <begin position="359"/>
        <end position="378"/>
    </location>
</feature>
<dbReference type="InterPro" id="IPR011624">
    <property type="entry name" value="Metal-dep_PHydrolase_7TM_extra"/>
</dbReference>
<dbReference type="InterPro" id="IPR006674">
    <property type="entry name" value="HD_domain"/>
</dbReference>
<evidence type="ECO:0000313" key="3">
    <source>
        <dbReference type="EMBL" id="MBU3803423.1"/>
    </source>
</evidence>
<evidence type="ECO:0000313" key="4">
    <source>
        <dbReference type="Proteomes" id="UP000824229"/>
    </source>
</evidence>
<feature type="transmembrane region" description="Helical" evidence="1">
    <location>
        <begin position="384"/>
        <end position="405"/>
    </location>
</feature>
<comment type="caution">
    <text evidence="3">The sequence shown here is derived from an EMBL/GenBank/DDBJ whole genome shotgun (WGS) entry which is preliminary data.</text>
</comment>
<gene>
    <name evidence="3" type="ORF">H9872_01500</name>
</gene>
<dbReference type="EMBL" id="JAHLFQ010000024">
    <property type="protein sequence ID" value="MBU3803423.1"/>
    <property type="molecule type" value="Genomic_DNA"/>
</dbReference>
<dbReference type="Pfam" id="PF01966">
    <property type="entry name" value="HD"/>
    <property type="match status" value="1"/>
</dbReference>
<dbReference type="SMART" id="SM00471">
    <property type="entry name" value="HDc"/>
    <property type="match status" value="1"/>
</dbReference>
<accession>A0A9E2KAJ8</accession>
<protein>
    <submittedName>
        <fullName evidence="3">HDIG domain-containing protein</fullName>
    </submittedName>
</protein>
<dbReference type="CDD" id="cd00077">
    <property type="entry name" value="HDc"/>
    <property type="match status" value="1"/>
</dbReference>